<dbReference type="Pfam" id="PF06910">
    <property type="entry name" value="MEA1"/>
    <property type="match status" value="1"/>
</dbReference>
<keyword evidence="6" id="KW-0744">Spermatogenesis</keyword>
<evidence type="ECO:0000256" key="2">
    <source>
        <dbReference type="ARBA" id="ARBA00022245"/>
    </source>
</evidence>
<keyword evidence="5" id="KW-0221">Differentiation</keyword>
<evidence type="ECO:0000313" key="8">
    <source>
        <dbReference type="Proteomes" id="UP000694866"/>
    </source>
</evidence>
<dbReference type="GO" id="GO:0030154">
    <property type="term" value="P:cell differentiation"/>
    <property type="evidence" value="ECO:0007669"/>
    <property type="project" value="UniProtKB-KW"/>
</dbReference>
<feature type="compositionally biased region" description="Acidic residues" evidence="7">
    <location>
        <begin position="52"/>
        <end position="62"/>
    </location>
</feature>
<comment type="function">
    <text evidence="1">May play an important role in spermatogenesis and/or testis development.</text>
</comment>
<feature type="region of interest" description="Disordered" evidence="7">
    <location>
        <begin position="1"/>
        <end position="93"/>
    </location>
</feature>
<evidence type="ECO:0000256" key="6">
    <source>
        <dbReference type="ARBA" id="ARBA00022871"/>
    </source>
</evidence>
<keyword evidence="3" id="KW-0217">Developmental protein</keyword>
<evidence type="ECO:0000256" key="5">
    <source>
        <dbReference type="ARBA" id="ARBA00022782"/>
    </source>
</evidence>
<dbReference type="PANTHER" id="PTHR17005">
    <property type="entry name" value="MALE-ENHANCED ANTIGEN-1"/>
    <property type="match status" value="1"/>
</dbReference>
<keyword evidence="8" id="KW-1185">Reference proteome</keyword>
<dbReference type="AlphaFoldDB" id="A0A9R1UAV8"/>
<dbReference type="Proteomes" id="UP000694866">
    <property type="component" value="Unplaced"/>
</dbReference>
<proteinExistence type="predicted"/>
<evidence type="ECO:0000256" key="1">
    <source>
        <dbReference type="ARBA" id="ARBA00002540"/>
    </source>
</evidence>
<dbReference type="KEGG" id="fas:105274200"/>
<dbReference type="OrthoDB" id="5593200at2759"/>
<keyword evidence="4" id="KW-0597">Phosphoprotein</keyword>
<protein>
    <recommendedName>
        <fullName evidence="2">Male-enhanced antigen 1</fullName>
    </recommendedName>
</protein>
<evidence type="ECO:0000256" key="3">
    <source>
        <dbReference type="ARBA" id="ARBA00022473"/>
    </source>
</evidence>
<evidence type="ECO:0000256" key="4">
    <source>
        <dbReference type="ARBA" id="ARBA00022553"/>
    </source>
</evidence>
<dbReference type="InterPro" id="IPR009685">
    <property type="entry name" value="MEA1"/>
</dbReference>
<sequence length="150" mass="16759">MSPEPTQEPIEQNLKAPNLNVEEPAADSDSEDEDFGAAGYIPLSQVPTDADTLLDDDEDDDWMPSSNQQPYAVPEDEVHEPENPETLQVWSSSSTASNIDLDADKISQVKSAMAKFTLPVDAIPEWAQSVSEEQWKNRLIDKIKEMQKRD</sequence>
<evidence type="ECO:0000313" key="9">
    <source>
        <dbReference type="RefSeq" id="XP_011315416.1"/>
    </source>
</evidence>
<organism evidence="8 9">
    <name type="scientific">Fopius arisanus</name>
    <dbReference type="NCBI Taxonomy" id="64838"/>
    <lineage>
        <taxon>Eukaryota</taxon>
        <taxon>Metazoa</taxon>
        <taxon>Ecdysozoa</taxon>
        <taxon>Arthropoda</taxon>
        <taxon>Hexapoda</taxon>
        <taxon>Insecta</taxon>
        <taxon>Pterygota</taxon>
        <taxon>Neoptera</taxon>
        <taxon>Endopterygota</taxon>
        <taxon>Hymenoptera</taxon>
        <taxon>Apocrita</taxon>
        <taxon>Ichneumonoidea</taxon>
        <taxon>Braconidae</taxon>
        <taxon>Opiinae</taxon>
        <taxon>Fopius</taxon>
    </lineage>
</organism>
<dbReference type="GO" id="GO:0007283">
    <property type="term" value="P:spermatogenesis"/>
    <property type="evidence" value="ECO:0007669"/>
    <property type="project" value="UniProtKB-KW"/>
</dbReference>
<dbReference type="RefSeq" id="XP_011315416.1">
    <property type="nucleotide sequence ID" value="XM_011317114.1"/>
</dbReference>
<feature type="compositionally biased region" description="Acidic residues" evidence="7">
    <location>
        <begin position="24"/>
        <end position="35"/>
    </location>
</feature>
<gene>
    <name evidence="9" type="primary">LOC105274200</name>
</gene>
<dbReference type="GeneID" id="105274200"/>
<name>A0A9R1UAV8_9HYME</name>
<reference evidence="9" key="1">
    <citation type="submission" date="2025-08" db="UniProtKB">
        <authorList>
            <consortium name="RefSeq"/>
        </authorList>
    </citation>
    <scope>IDENTIFICATION</scope>
    <source>
        <strain evidence="9">USDA-PBARC FA_bdor</strain>
        <tissue evidence="9">Whole organism</tissue>
    </source>
</reference>
<accession>A0A9R1UAV8</accession>
<evidence type="ECO:0000256" key="7">
    <source>
        <dbReference type="SAM" id="MobiDB-lite"/>
    </source>
</evidence>